<dbReference type="InterPro" id="IPR018490">
    <property type="entry name" value="cNMP-bd_dom_sf"/>
</dbReference>
<feature type="transmembrane region" description="Helical" evidence="10">
    <location>
        <begin position="957"/>
        <end position="975"/>
    </location>
</feature>
<evidence type="ECO:0000313" key="13">
    <source>
        <dbReference type="Proteomes" id="UP000266841"/>
    </source>
</evidence>
<reference evidence="12 13" key="1">
    <citation type="journal article" date="2012" name="Genome Biol.">
        <title>Genome and low-iron response of an oceanic diatom adapted to chronic iron limitation.</title>
        <authorList>
            <person name="Lommer M."/>
            <person name="Specht M."/>
            <person name="Roy A.S."/>
            <person name="Kraemer L."/>
            <person name="Andreson R."/>
            <person name="Gutowska M.A."/>
            <person name="Wolf J."/>
            <person name="Bergner S.V."/>
            <person name="Schilhabel M.B."/>
            <person name="Klostermeier U.C."/>
            <person name="Beiko R.G."/>
            <person name="Rosenstiel P."/>
            <person name="Hippler M."/>
            <person name="Laroche J."/>
        </authorList>
    </citation>
    <scope>NUCLEOTIDE SEQUENCE [LARGE SCALE GENOMIC DNA]</scope>
    <source>
        <strain evidence="12 13">CCMP1005</strain>
    </source>
</reference>
<keyword evidence="5" id="KW-0406">Ion transport</keyword>
<comment type="subcellular location">
    <subcellularLocation>
        <location evidence="1">Membrane</location>
        <topology evidence="1">Multi-pass membrane protein</topology>
    </subcellularLocation>
</comment>
<dbReference type="PANTHER" id="PTHR45638">
    <property type="entry name" value="CYCLIC NUCLEOTIDE-GATED CATION CHANNEL SUBUNIT A"/>
    <property type="match status" value="1"/>
</dbReference>
<evidence type="ECO:0000256" key="1">
    <source>
        <dbReference type="ARBA" id="ARBA00004141"/>
    </source>
</evidence>
<sequence>MPLASTRNLLPGNKRHGEDVAAWLRVWLRVVVSIYLITTIPWRLSFLQSFNLSQHHVGFVILDLLSTLFFSFETAALAKMIRRTRSARSVLPTTERGDVIAVVETGRNVPNEDVRLRLIFLTFSLMATLPLEYVATIFVPSNEVAYFLLNRLLRIFCLPGYLRDLSTRLARKGRLTTPGVQRTLFLFFAMALAGHLCGCGFFLVAKTLAEGGARMTWPEALGIYSLESAGGGVFRIKMEASVAEAYIQSLYWAYITLVTTRTIGQVDEMRLGFQRKIEMVKQFMHFRNLPAEAQERVSQFYDYRWKALKGADEERFLLELPRSLQQQVGNFLCRDLVASLPILRKANRSLLNAIVECCELNIYSPGDEIVKAGEKIKGAVLVSNGEVEVRRGRVAERKLKRLDRWSEECLVVDKVSAHSVQSVGFSEVIIVPRKALLQIIKAQCSDDFVAQLRESANSLSKTSKASKMFGSADEVAMKGFYKHCHPKSFFRKMWNCFKLLGFIFYVFSIPLSFMYLLEDASFAETPVLLSSGYFVDAFFVVDAILSWNYFFVMEDGLVVSDNVHIRQHFYKQNILPVEIVRLAPFDIISAFFGGRFCHFFRMIKLLQVPTLLSYIESVDVMLSELKVVVDLALYRVFKLNVLLLCICHVVGCLWFMTASVSREVGFSMDWRRADESDELLFVSHHDFGGFAAYLRSVYWAIVGMSTVGYGDIVPTNLLETTFATFTILFGGLVIPAVVGGLAAYISTFHLTAKMFRHGGVVEGDVMAELPVTVRSTVSSHINGAALHALPFLSRCDETTLQALCLLLQPRIFLPSDIVLKEGEQGFEMYLIKHGTVTVTTTSVSGVLRILSSGDFVGEGSLLGSSLSEATVTAQTYCEFFSLSHEDFDDALLDSSVADLVKIDLANHLIRARTRNKRASENLCRHPKALRIAIGSAESSKAVASELTGSLTIRADSLLLLTWDVLLLGICVYNAWMIPFRLAFAGLSRLTLTIDWILDLFFLVDMVLRYRFVSFEQGGELVTDPTRISRNYLANRFLIDFISTVPFDMVVYLLLPREPWALVLEELLRILKLIRLGRHFGTLESLFLYLHDHGVHSLSLLKLVEFLSGVIMIAHWAACGFFVVARWKSDQNECSLGPASEEAAASCLWDGTWIGRQIHDGKLPKDGGTTWQLYLRSFNWALPTLVVVVIGDVVPTTSPETLYAFLWMAVGVTVNAAIVGNVANIVANLETDSAEFNVRVEGVRSYLQKHRLSYELESRCDDFHRYLWTAHSGSTDEDAFLDELPCTLQGDIVEQTRAKHIRGCPFFDGFSNDVVKSLALCLQPKVYCAGDLVVHAGDYGQSMFFLASGTVNCFSNEAILATLGPGTYFGETALFRNQPRTNCIMAISFCDCFELSKSDLVAELQRRGMDLADAEKWFETTHSQNRLRNKNVQRNILEAQDGRSKLSRLISTSSDTKAKPNVAVEIFMPSSGFRYLWDVATLLFTLASLVREPYRQAFSEEVGGSIDYIGLLGNTFFVVDTCMRASQFPPLKGGMAGWSRSEIFRSYRRDGFFLDVLASLSVFSAVPGMSRLQLLNLFRIFRVSSMFEKMREHLSLRGSRIRNCLSLLCKIIFFYIMANHWVACAWFAVHRYLERNEQVTWATADCPFGGEAGSEGCLARWDTTLGEHNICDTVMFNCYTRSLHFALITLSTVGYGDIYPTSELETVWQNMVVLLGACFLAALIGAFGAFLNEHDTLGSNAFKSKIKKLEDYLCYRNVPDSIKQSILFYHATADQGSEMLSLLPEPLQMDISFAVKHRAIWAVPILKSLPPNVQKRLTHRMSHQVYSSLENPVVYSQGDIGWEIYFIVSGVVSVTLPNDAMDLDETGRSNSQANRDKFVSLGSTLSVGNHVGENCITSRSGVRQESIHAMTKRVELFVLSKDDLNDICRLMGDKKGTELKCALLQRNGSSWHSFAALDDLEGDSDTGPRRKQKSRNSPFPLSTPSSGRRTRRWWSQTPTTPGREHLVGILWVIVSGPLVRPPWFGLFGKGICVCESPPMSSL</sequence>
<feature type="transmembrane region" description="Helical" evidence="10">
    <location>
        <begin position="537"/>
        <end position="558"/>
    </location>
</feature>
<evidence type="ECO:0000313" key="12">
    <source>
        <dbReference type="EMBL" id="EJK46749.1"/>
    </source>
</evidence>
<keyword evidence="13" id="KW-1185">Reference proteome</keyword>
<keyword evidence="4 10" id="KW-1133">Transmembrane helix</keyword>
<feature type="transmembrane region" description="Helical" evidence="10">
    <location>
        <begin position="57"/>
        <end position="78"/>
    </location>
</feature>
<feature type="transmembrane region" description="Helical" evidence="10">
    <location>
        <begin position="1036"/>
        <end position="1054"/>
    </location>
</feature>
<dbReference type="InterPro" id="IPR005821">
    <property type="entry name" value="Ion_trans_dom"/>
</dbReference>
<evidence type="ECO:0000256" key="9">
    <source>
        <dbReference type="SAM" id="MobiDB-lite"/>
    </source>
</evidence>
<dbReference type="InterPro" id="IPR000595">
    <property type="entry name" value="cNMP-bd_dom"/>
</dbReference>
<keyword evidence="3 10" id="KW-0812">Transmembrane</keyword>
<evidence type="ECO:0000259" key="11">
    <source>
        <dbReference type="PROSITE" id="PS50042"/>
    </source>
</evidence>
<dbReference type="eggNOG" id="KOG0499">
    <property type="taxonomic scope" value="Eukaryota"/>
</dbReference>
<feature type="domain" description="Cyclic nucleotide-binding" evidence="11">
    <location>
        <begin position="1804"/>
        <end position="1926"/>
    </location>
</feature>
<dbReference type="InterPro" id="IPR014710">
    <property type="entry name" value="RmlC-like_jellyroll"/>
</dbReference>
<feature type="transmembrane region" description="Helical" evidence="10">
    <location>
        <begin position="20"/>
        <end position="37"/>
    </location>
</feature>
<dbReference type="CDD" id="cd00038">
    <property type="entry name" value="CAP_ED"/>
    <property type="match status" value="4"/>
</dbReference>
<dbReference type="PANTHER" id="PTHR45638:SF11">
    <property type="entry name" value="CYCLIC NUCLEOTIDE-GATED CATION CHANNEL SUBUNIT A"/>
    <property type="match status" value="1"/>
</dbReference>
<feature type="transmembrane region" description="Helical" evidence="10">
    <location>
        <begin position="496"/>
        <end position="517"/>
    </location>
</feature>
<feature type="transmembrane region" description="Helical" evidence="10">
    <location>
        <begin position="981"/>
        <end position="1003"/>
    </location>
</feature>
<dbReference type="Gene3D" id="1.10.287.630">
    <property type="entry name" value="Helix hairpin bin"/>
    <property type="match status" value="2"/>
</dbReference>
<keyword evidence="8" id="KW-0407">Ion channel</keyword>
<dbReference type="GO" id="GO:0016020">
    <property type="term" value="C:membrane"/>
    <property type="evidence" value="ECO:0007669"/>
    <property type="project" value="UniProtKB-SubCell"/>
</dbReference>
<evidence type="ECO:0000256" key="2">
    <source>
        <dbReference type="ARBA" id="ARBA00022448"/>
    </source>
</evidence>
<comment type="caution">
    <text evidence="12">The sequence shown here is derived from an EMBL/GenBank/DDBJ whole genome shotgun (WGS) entry which is preliminary data.</text>
</comment>
<dbReference type="eggNOG" id="KOG0498">
    <property type="taxonomic scope" value="Eukaryota"/>
</dbReference>
<feature type="transmembrane region" description="Helical" evidence="10">
    <location>
        <begin position="118"/>
        <end position="138"/>
    </location>
</feature>
<feature type="transmembrane region" description="Helical" evidence="10">
    <location>
        <begin position="1606"/>
        <end position="1628"/>
    </location>
</feature>
<evidence type="ECO:0000256" key="5">
    <source>
        <dbReference type="ARBA" id="ARBA00023065"/>
    </source>
</evidence>
<feature type="transmembrane region" description="Helical" evidence="10">
    <location>
        <begin position="1172"/>
        <end position="1189"/>
    </location>
</feature>
<dbReference type="PROSITE" id="PS50042">
    <property type="entry name" value="CNMP_BINDING_3"/>
    <property type="match status" value="4"/>
</dbReference>
<dbReference type="Gene3D" id="1.10.287.70">
    <property type="match status" value="4"/>
</dbReference>
<evidence type="ECO:0000256" key="4">
    <source>
        <dbReference type="ARBA" id="ARBA00022989"/>
    </source>
</evidence>
<feature type="transmembrane region" description="Helical" evidence="10">
    <location>
        <begin position="1681"/>
        <end position="1698"/>
    </location>
</feature>
<evidence type="ECO:0000256" key="6">
    <source>
        <dbReference type="ARBA" id="ARBA00023136"/>
    </source>
</evidence>
<protein>
    <recommendedName>
        <fullName evidence="11">Cyclic nucleotide-binding domain-containing protein</fullName>
    </recommendedName>
</protein>
<feature type="transmembrane region" description="Helical" evidence="10">
    <location>
        <begin position="1105"/>
        <end position="1124"/>
    </location>
</feature>
<feature type="transmembrane region" description="Helical" evidence="10">
    <location>
        <begin position="1201"/>
        <end position="1222"/>
    </location>
</feature>
<dbReference type="OrthoDB" id="415460at2759"/>
<proteinExistence type="predicted"/>
<feature type="domain" description="Cyclic nucleotide-binding" evidence="11">
    <location>
        <begin position="342"/>
        <end position="440"/>
    </location>
</feature>
<dbReference type="Gene3D" id="2.60.120.10">
    <property type="entry name" value="Jelly Rolls"/>
    <property type="match status" value="4"/>
</dbReference>
<organism evidence="12 13">
    <name type="scientific">Thalassiosira oceanica</name>
    <name type="common">Marine diatom</name>
    <dbReference type="NCBI Taxonomy" id="159749"/>
    <lineage>
        <taxon>Eukaryota</taxon>
        <taxon>Sar</taxon>
        <taxon>Stramenopiles</taxon>
        <taxon>Ochrophyta</taxon>
        <taxon>Bacillariophyta</taxon>
        <taxon>Coscinodiscophyceae</taxon>
        <taxon>Thalassiosirophycidae</taxon>
        <taxon>Thalassiosirales</taxon>
        <taxon>Thalassiosiraceae</taxon>
        <taxon>Thalassiosira</taxon>
    </lineage>
</organism>
<feature type="transmembrane region" description="Helical" evidence="10">
    <location>
        <begin position="639"/>
        <end position="658"/>
    </location>
</feature>
<keyword evidence="2" id="KW-0813">Transport</keyword>
<dbReference type="PRINTS" id="PR01463">
    <property type="entry name" value="EAGCHANLFMLY"/>
</dbReference>
<evidence type="ECO:0000256" key="7">
    <source>
        <dbReference type="ARBA" id="ARBA00023286"/>
    </source>
</evidence>
<dbReference type="GO" id="GO:0005249">
    <property type="term" value="F:voltage-gated potassium channel activity"/>
    <property type="evidence" value="ECO:0007669"/>
    <property type="project" value="InterPro"/>
</dbReference>
<name>K0R4S7_THAOC</name>
<accession>K0R4S7</accession>
<evidence type="ECO:0000256" key="10">
    <source>
        <dbReference type="SAM" id="Phobius"/>
    </source>
</evidence>
<feature type="domain" description="Cyclic nucleotide-binding" evidence="11">
    <location>
        <begin position="1305"/>
        <end position="1399"/>
    </location>
</feature>
<dbReference type="OMA" id="HADRNEM"/>
<dbReference type="PROSITE" id="PS00888">
    <property type="entry name" value="CNMP_BINDING_1"/>
    <property type="match status" value="1"/>
</dbReference>
<feature type="transmembrane region" description="Helical" evidence="10">
    <location>
        <begin position="1710"/>
        <end position="1730"/>
    </location>
</feature>
<dbReference type="Pfam" id="PF00027">
    <property type="entry name" value="cNMP_binding"/>
    <property type="match status" value="2"/>
</dbReference>
<dbReference type="SUPFAM" id="SSF81324">
    <property type="entry name" value="Voltage-gated potassium channels"/>
    <property type="match status" value="4"/>
</dbReference>
<dbReference type="SMART" id="SM00100">
    <property type="entry name" value="cNMP"/>
    <property type="match status" value="4"/>
</dbReference>
<dbReference type="InterPro" id="IPR018488">
    <property type="entry name" value="cNMP-bd_CS"/>
</dbReference>
<dbReference type="InterPro" id="IPR003938">
    <property type="entry name" value="K_chnl_volt-dep_EAG/ELK/ERG"/>
</dbReference>
<dbReference type="GO" id="GO:0005221">
    <property type="term" value="F:intracellularly cyclic nucleotide-activated monoatomic cation channel activity"/>
    <property type="evidence" value="ECO:0007669"/>
    <property type="project" value="InterPro"/>
</dbReference>
<dbReference type="GO" id="GO:0044877">
    <property type="term" value="F:protein-containing complex binding"/>
    <property type="evidence" value="ECO:0007669"/>
    <property type="project" value="TreeGrafter"/>
</dbReference>
<dbReference type="EMBL" id="AGNL01047562">
    <property type="protein sequence ID" value="EJK46749.1"/>
    <property type="molecule type" value="Genomic_DNA"/>
</dbReference>
<feature type="transmembrane region" description="Helical" evidence="10">
    <location>
        <begin position="721"/>
        <end position="746"/>
    </location>
</feature>
<feature type="domain" description="Cyclic nucleotide-binding" evidence="11">
    <location>
        <begin position="791"/>
        <end position="891"/>
    </location>
</feature>
<dbReference type="eggNOG" id="KOG0501">
    <property type="taxonomic scope" value="Eukaryota"/>
</dbReference>
<dbReference type="Proteomes" id="UP000266841">
    <property type="component" value="Unassembled WGS sequence"/>
</dbReference>
<keyword evidence="6 10" id="KW-0472">Membrane</keyword>
<evidence type="ECO:0000256" key="8">
    <source>
        <dbReference type="ARBA" id="ARBA00023303"/>
    </source>
</evidence>
<feature type="transmembrane region" description="Helical" evidence="10">
    <location>
        <begin position="183"/>
        <end position="205"/>
    </location>
</feature>
<evidence type="ECO:0000256" key="3">
    <source>
        <dbReference type="ARBA" id="ARBA00022692"/>
    </source>
</evidence>
<keyword evidence="7" id="KW-1071">Ligand-gated ion channel</keyword>
<dbReference type="Pfam" id="PF00520">
    <property type="entry name" value="Ion_trans"/>
    <property type="match status" value="3"/>
</dbReference>
<gene>
    <name evidence="12" type="ORF">THAOC_34570</name>
</gene>
<dbReference type="InterPro" id="IPR050866">
    <property type="entry name" value="CNG_cation_channel"/>
</dbReference>
<feature type="region of interest" description="Disordered" evidence="9">
    <location>
        <begin position="1958"/>
        <end position="1996"/>
    </location>
</feature>
<dbReference type="SUPFAM" id="SSF51206">
    <property type="entry name" value="cAMP-binding domain-like"/>
    <property type="match status" value="4"/>
</dbReference>
<dbReference type="FunFam" id="1.10.287.630:FF:000001">
    <property type="entry name" value="Cyclic nucleotide-gated channel alpha 3"/>
    <property type="match status" value="1"/>
</dbReference>
<feature type="compositionally biased region" description="Polar residues" evidence="9">
    <location>
        <begin position="1974"/>
        <end position="1996"/>
    </location>
</feature>